<dbReference type="AlphaFoldDB" id="A0AA41XHX2"/>
<keyword evidence="2" id="KW-0645">Protease</keyword>
<dbReference type="InterPro" id="IPR006311">
    <property type="entry name" value="TAT_signal"/>
</dbReference>
<keyword evidence="6" id="KW-0472">Membrane</keyword>
<dbReference type="PANTHER" id="PTHR43806">
    <property type="entry name" value="PEPTIDASE S8"/>
    <property type="match status" value="1"/>
</dbReference>
<keyword evidence="6" id="KW-1133">Transmembrane helix</keyword>
<feature type="signal peptide" evidence="7">
    <location>
        <begin position="1"/>
        <end position="39"/>
    </location>
</feature>
<dbReference type="EMBL" id="JANLCK010000007">
    <property type="protein sequence ID" value="MCS5726913.1"/>
    <property type="molecule type" value="Genomic_DNA"/>
</dbReference>
<evidence type="ECO:0000256" key="4">
    <source>
        <dbReference type="ARBA" id="ARBA00022825"/>
    </source>
</evidence>
<feature type="domain" description="Peptidase S8/S53" evidence="8">
    <location>
        <begin position="139"/>
        <end position="228"/>
    </location>
</feature>
<sequence length="585" mass="57659">MSVRLLSMRRVMAGVAGGAVVAGLLIAAPAVSSASAVNAAPAAPGAAAAAPTSCRAADAPATPAAELLRASEAAAAFGVDGSGVRVGIISDSFDTGPVPTAADDVAAGVLPGPGNPCGYEKPVRVVAEGGAGSTDEGRAMAQLLHGVAPGAELLFASTGGSNDQMVESIRLLREAGVDIIVDDVGLDDDLFFERGSAAVAVEEAVEAGILYLAAAGNYGEVGVAGYPSEGFPISSWSTLEYRPTECPAAVAEQAGVPVDCLDFDAGAGADPELTATLPPNTDVGFEFFWGEPSDAVTTQFGLAVTDPAAGETGFRWAEEGGAPRMRAGVTNLGDDAADAQGISIVRRLDEAAGVPPVAILFDGDSHNELVDLEHFRSTETDTVGSSLVGHQADPSTIAVAAVDAGTLGLETYSSAGPSVTLFGVPSPTVVPGPAVAGLDALPISFPLGGGSSLTFRGTSAAAPTVAAVAALVKQADPAAGPAELRAALESSARPDAFSSPWDASLPATRFSGAGLVDAVGAVAAVLPAPTPTPAPVPVPAAQPAATLAATGADASGPAVGLLSGLLAVTTGLVLVIARRVRIRTA</sequence>
<feature type="transmembrane region" description="Helical" evidence="6">
    <location>
        <begin position="558"/>
        <end position="577"/>
    </location>
</feature>
<feature type="chain" id="PRO_5041220548" evidence="7">
    <location>
        <begin position="40"/>
        <end position="585"/>
    </location>
</feature>
<dbReference type="GO" id="GO:0004252">
    <property type="term" value="F:serine-type endopeptidase activity"/>
    <property type="evidence" value="ECO:0007669"/>
    <property type="project" value="InterPro"/>
</dbReference>
<evidence type="ECO:0000256" key="1">
    <source>
        <dbReference type="ARBA" id="ARBA00011073"/>
    </source>
</evidence>
<dbReference type="Proteomes" id="UP001165587">
    <property type="component" value="Unassembled WGS sequence"/>
</dbReference>
<evidence type="ECO:0000256" key="2">
    <source>
        <dbReference type="ARBA" id="ARBA00022670"/>
    </source>
</evidence>
<evidence type="ECO:0000313" key="9">
    <source>
        <dbReference type="EMBL" id="MCS5726913.1"/>
    </source>
</evidence>
<dbReference type="RefSeq" id="WP_259529827.1">
    <property type="nucleotide sequence ID" value="NZ_JANLCK010000007.1"/>
</dbReference>
<evidence type="ECO:0000256" key="7">
    <source>
        <dbReference type="SAM" id="SignalP"/>
    </source>
</evidence>
<dbReference type="PROSITE" id="PS51318">
    <property type="entry name" value="TAT"/>
    <property type="match status" value="1"/>
</dbReference>
<keyword evidence="3" id="KW-0378">Hydrolase</keyword>
<reference evidence="9" key="1">
    <citation type="submission" date="2022-08" db="EMBL/GenBank/DDBJ databases">
        <authorList>
            <person name="Deng Y."/>
            <person name="Han X.-F."/>
            <person name="Zhang Y.-Q."/>
        </authorList>
    </citation>
    <scope>NUCLEOTIDE SEQUENCE</scope>
    <source>
        <strain evidence="9">CPCC 203407</strain>
    </source>
</reference>
<dbReference type="InterPro" id="IPR036852">
    <property type="entry name" value="Peptidase_S8/S53_dom_sf"/>
</dbReference>
<accession>A0AA41XHX2</accession>
<dbReference type="Gene3D" id="3.40.50.200">
    <property type="entry name" value="Peptidase S8/S53 domain"/>
    <property type="match status" value="2"/>
</dbReference>
<comment type="caution">
    <text evidence="5">Lacks conserved residue(s) required for the propagation of feature annotation.</text>
</comment>
<keyword evidence="7" id="KW-0732">Signal</keyword>
<gene>
    <name evidence="9" type="ORF">N1028_13515</name>
</gene>
<proteinExistence type="inferred from homology"/>
<keyword evidence="4" id="KW-0720">Serine protease</keyword>
<name>A0AA41XHX2_9MICO</name>
<dbReference type="PROSITE" id="PS00138">
    <property type="entry name" value="SUBTILASE_SER"/>
    <property type="match status" value="1"/>
</dbReference>
<keyword evidence="6" id="KW-0812">Transmembrane</keyword>
<dbReference type="InterPro" id="IPR000209">
    <property type="entry name" value="Peptidase_S8/S53_dom"/>
</dbReference>
<evidence type="ECO:0000259" key="8">
    <source>
        <dbReference type="Pfam" id="PF00082"/>
    </source>
</evidence>
<organism evidence="9 10">
    <name type="scientific">Herbiconiux oxytropis</name>
    <dbReference type="NCBI Taxonomy" id="2970915"/>
    <lineage>
        <taxon>Bacteria</taxon>
        <taxon>Bacillati</taxon>
        <taxon>Actinomycetota</taxon>
        <taxon>Actinomycetes</taxon>
        <taxon>Micrococcales</taxon>
        <taxon>Microbacteriaceae</taxon>
        <taxon>Herbiconiux</taxon>
    </lineage>
</organism>
<keyword evidence="10" id="KW-1185">Reference proteome</keyword>
<dbReference type="GO" id="GO:0006508">
    <property type="term" value="P:proteolysis"/>
    <property type="evidence" value="ECO:0007669"/>
    <property type="project" value="UniProtKB-KW"/>
</dbReference>
<evidence type="ECO:0000256" key="5">
    <source>
        <dbReference type="PROSITE-ProRule" id="PRU01240"/>
    </source>
</evidence>
<dbReference type="PROSITE" id="PS51892">
    <property type="entry name" value="SUBTILASE"/>
    <property type="match status" value="1"/>
</dbReference>
<protein>
    <submittedName>
        <fullName evidence="9">S8 family serine peptidase</fullName>
    </submittedName>
</protein>
<dbReference type="InterPro" id="IPR023828">
    <property type="entry name" value="Peptidase_S8_Ser-AS"/>
</dbReference>
<comment type="caution">
    <text evidence="9">The sequence shown here is derived from an EMBL/GenBank/DDBJ whole genome shotgun (WGS) entry which is preliminary data.</text>
</comment>
<feature type="domain" description="Peptidase S8/S53" evidence="8">
    <location>
        <begin position="395"/>
        <end position="492"/>
    </location>
</feature>
<evidence type="ECO:0000256" key="3">
    <source>
        <dbReference type="ARBA" id="ARBA00022801"/>
    </source>
</evidence>
<dbReference type="Pfam" id="PF00082">
    <property type="entry name" value="Peptidase_S8"/>
    <property type="match status" value="2"/>
</dbReference>
<evidence type="ECO:0000313" key="10">
    <source>
        <dbReference type="Proteomes" id="UP001165587"/>
    </source>
</evidence>
<comment type="similarity">
    <text evidence="1 5">Belongs to the peptidase S8 family.</text>
</comment>
<dbReference type="SUPFAM" id="SSF52743">
    <property type="entry name" value="Subtilisin-like"/>
    <property type="match status" value="1"/>
</dbReference>
<evidence type="ECO:0000256" key="6">
    <source>
        <dbReference type="SAM" id="Phobius"/>
    </source>
</evidence>
<dbReference type="PANTHER" id="PTHR43806:SF11">
    <property type="entry name" value="CEREVISIN-RELATED"/>
    <property type="match status" value="1"/>
</dbReference>
<dbReference type="InterPro" id="IPR050131">
    <property type="entry name" value="Peptidase_S8_subtilisin-like"/>
</dbReference>